<name>I4DK19_PAPXU</name>
<comment type="subcellular location">
    <subcellularLocation>
        <location evidence="1">Nucleus</location>
    </subcellularLocation>
</comment>
<dbReference type="Gene3D" id="3.30.420.10">
    <property type="entry name" value="Ribonuclease H-like superfamily/Ribonuclease H"/>
    <property type="match status" value="1"/>
</dbReference>
<keyword evidence="7" id="KW-0539">Nucleus</keyword>
<protein>
    <recommendedName>
        <fullName evidence="3">RNA exonuclease 4</fullName>
    </recommendedName>
</protein>
<dbReference type="CDD" id="cd06144">
    <property type="entry name" value="REX4_like"/>
    <property type="match status" value="1"/>
</dbReference>
<dbReference type="GO" id="GO:0008408">
    <property type="term" value="F:3'-5' exonuclease activity"/>
    <property type="evidence" value="ECO:0007669"/>
    <property type="project" value="InterPro"/>
</dbReference>
<dbReference type="PANTHER" id="PTHR12801">
    <property type="entry name" value="RNA EXONUCLEASE REXO1 / RECO3 FAMILY MEMBER-RELATED"/>
    <property type="match status" value="1"/>
</dbReference>
<dbReference type="FunFam" id="3.30.420.10:FF:000007">
    <property type="entry name" value="Interferon-stimulated exonuclease gene 20"/>
    <property type="match status" value="1"/>
</dbReference>
<dbReference type="SUPFAM" id="SSF53098">
    <property type="entry name" value="Ribonuclease H-like"/>
    <property type="match status" value="1"/>
</dbReference>
<evidence type="ECO:0000313" key="11">
    <source>
        <dbReference type="Proteomes" id="UP000053268"/>
    </source>
</evidence>
<keyword evidence="4" id="KW-0540">Nuclease</keyword>
<evidence type="ECO:0000256" key="7">
    <source>
        <dbReference type="ARBA" id="ARBA00023242"/>
    </source>
</evidence>
<dbReference type="InterPro" id="IPR047021">
    <property type="entry name" value="REXO1/3/4-like"/>
</dbReference>
<evidence type="ECO:0000313" key="9">
    <source>
        <dbReference type="EMBL" id="BAM18259.1"/>
    </source>
</evidence>
<dbReference type="OrthoDB" id="8191639at2759"/>
<organism evidence="9">
    <name type="scientific">Papilio xuthus</name>
    <name type="common">Asian swallowtail butterfly</name>
    <dbReference type="NCBI Taxonomy" id="66420"/>
    <lineage>
        <taxon>Eukaryota</taxon>
        <taxon>Metazoa</taxon>
        <taxon>Ecdysozoa</taxon>
        <taxon>Arthropoda</taxon>
        <taxon>Hexapoda</taxon>
        <taxon>Insecta</taxon>
        <taxon>Pterygota</taxon>
        <taxon>Neoptera</taxon>
        <taxon>Endopterygota</taxon>
        <taxon>Lepidoptera</taxon>
        <taxon>Glossata</taxon>
        <taxon>Ditrysia</taxon>
        <taxon>Papilionoidea</taxon>
        <taxon>Papilionidae</taxon>
        <taxon>Papilioninae</taxon>
        <taxon>Papilio</taxon>
    </lineage>
</organism>
<evidence type="ECO:0000256" key="6">
    <source>
        <dbReference type="ARBA" id="ARBA00022839"/>
    </source>
</evidence>
<feature type="domain" description="Exonuclease" evidence="8">
    <location>
        <begin position="3"/>
        <end position="160"/>
    </location>
</feature>
<keyword evidence="5" id="KW-0378">Hydrolase</keyword>
<evidence type="ECO:0000256" key="1">
    <source>
        <dbReference type="ARBA" id="ARBA00004123"/>
    </source>
</evidence>
<keyword evidence="6 9" id="KW-0269">Exonuclease</keyword>
<evidence type="ECO:0000313" key="10">
    <source>
        <dbReference type="EMBL" id="KPI93056.1"/>
    </source>
</evidence>
<dbReference type="Pfam" id="PF00929">
    <property type="entry name" value="RNase_T"/>
    <property type="match status" value="1"/>
</dbReference>
<dbReference type="Proteomes" id="UP000053268">
    <property type="component" value="Unassembled WGS sequence"/>
</dbReference>
<reference evidence="9" key="1">
    <citation type="journal article" date="2012" name="BMC Biol.">
        <title>Comprehensive microarray-based analysis for stage-specific larval camouflage pattern-associated genes in the swallowtail butterfly, Papilio xuthus.</title>
        <authorList>
            <person name="Futahashi R."/>
            <person name="Shirataki H."/>
            <person name="Narita T."/>
            <person name="Mita K."/>
            <person name="Fujiwara H."/>
        </authorList>
    </citation>
    <scope>NUCLEOTIDE SEQUENCE</scope>
    <source>
        <tissue evidence="9">Epidermis</tissue>
    </source>
</reference>
<dbReference type="InterPro" id="IPR012337">
    <property type="entry name" value="RNaseH-like_sf"/>
</dbReference>
<keyword evidence="11" id="KW-1185">Reference proteome</keyword>
<dbReference type="InterPro" id="IPR037431">
    <property type="entry name" value="REX4_DEDDh_dom"/>
</dbReference>
<evidence type="ECO:0000256" key="2">
    <source>
        <dbReference type="ARBA" id="ARBA00010489"/>
    </source>
</evidence>
<dbReference type="GO" id="GO:0003676">
    <property type="term" value="F:nucleic acid binding"/>
    <property type="evidence" value="ECO:0007669"/>
    <property type="project" value="InterPro"/>
</dbReference>
<reference evidence="10 11" key="2">
    <citation type="journal article" date="2015" name="Nat. Commun.">
        <title>Outbred genome sequencing and CRISPR/Cas9 gene editing in butterflies.</title>
        <authorList>
            <person name="Li X."/>
            <person name="Fan D."/>
            <person name="Zhang W."/>
            <person name="Liu G."/>
            <person name="Zhang L."/>
            <person name="Zhao L."/>
            <person name="Fang X."/>
            <person name="Chen L."/>
            <person name="Dong Y."/>
            <person name="Chen Y."/>
            <person name="Ding Y."/>
            <person name="Zhao R."/>
            <person name="Feng M."/>
            <person name="Zhu Y."/>
            <person name="Feng Y."/>
            <person name="Jiang X."/>
            <person name="Zhu D."/>
            <person name="Xiang H."/>
            <person name="Feng X."/>
            <person name="Li S."/>
            <person name="Wang J."/>
            <person name="Zhang G."/>
            <person name="Kronforst M.R."/>
            <person name="Wang W."/>
        </authorList>
    </citation>
    <scope>NUCLEOTIDE SEQUENCE [LARGE SCALE GENOMIC DNA]</scope>
    <source>
        <strain evidence="10">Ya'a_city_454_Px</strain>
        <tissue evidence="10">Whole body</tissue>
    </source>
</reference>
<dbReference type="GO" id="GO:0006364">
    <property type="term" value="P:rRNA processing"/>
    <property type="evidence" value="ECO:0007669"/>
    <property type="project" value="InterPro"/>
</dbReference>
<evidence type="ECO:0000259" key="8">
    <source>
        <dbReference type="SMART" id="SM00479"/>
    </source>
</evidence>
<dbReference type="EMBL" id="AK401637">
    <property type="protein sequence ID" value="BAM18259.1"/>
    <property type="molecule type" value="mRNA"/>
</dbReference>
<evidence type="ECO:0000256" key="3">
    <source>
        <dbReference type="ARBA" id="ARBA00016937"/>
    </source>
</evidence>
<accession>I4DK19</accession>
<evidence type="ECO:0000256" key="5">
    <source>
        <dbReference type="ARBA" id="ARBA00022801"/>
    </source>
</evidence>
<dbReference type="PANTHER" id="PTHR12801:SF158">
    <property type="entry name" value="RNA EXONUCLEASE 4"/>
    <property type="match status" value="1"/>
</dbReference>
<dbReference type="InterPro" id="IPR036397">
    <property type="entry name" value="RNaseH_sf"/>
</dbReference>
<gene>
    <name evidence="10" type="ORF">RR46_14277</name>
</gene>
<dbReference type="GO" id="GO:0005634">
    <property type="term" value="C:nucleus"/>
    <property type="evidence" value="ECO:0007669"/>
    <property type="project" value="UniProtKB-SubCell"/>
</dbReference>
<sequence>MSNYIAMDCEMVGSGNRSLLARVSLVNNFGSLVYDKYVKPTETVTDYRTFVSGIKQHHLNTGENFNTVQREVQNLIRGKILVGHSLHFDLAALGLTHPERDIRDIAKYEPFKRLNNGNTPSLQLLAQHYLNQRIQSGEHDSAEDAKVAMKVYQTGARNWP</sequence>
<proteinExistence type="evidence at transcript level"/>
<dbReference type="InterPro" id="IPR013520">
    <property type="entry name" value="Ribonucl_H"/>
</dbReference>
<dbReference type="STRING" id="66420.I4DK19"/>
<evidence type="ECO:0000256" key="4">
    <source>
        <dbReference type="ARBA" id="ARBA00022722"/>
    </source>
</evidence>
<dbReference type="AlphaFoldDB" id="I4DK19"/>
<dbReference type="SMART" id="SM00479">
    <property type="entry name" value="EXOIII"/>
    <property type="match status" value="1"/>
</dbReference>
<comment type="similarity">
    <text evidence="2">Belongs to the REXO4 family.</text>
</comment>
<dbReference type="EMBL" id="KQ459603">
    <property type="protein sequence ID" value="KPI93056.1"/>
    <property type="molecule type" value="Genomic_DNA"/>
</dbReference>